<sequence length="415" mass="47099">MELQVQNEREREKMSYSKLDADEGEMDPVNEMTEKMSYAKLEDGGEEGGKGEGKNGQPLRAKSFDGFEDPSQPLLLSGNNTSVNYELDFVETEWGNILVAIQGDRTKPAILTYHDLGLNHVSCFQGFFNFPDMQPILKHFCVYHINAPGQEQGAAQLPENFEYPDMDHLAETLISVLNHFRLKKFIGFGVGSGANILTRFELAHPEYIEALILVNCVSTQSTWTEWMQQKLSAYYLRKNGMTNYTQEYLLWHYFGKSTMETHHELVALFRENLAKNVNAFNLSLFVNSYIRRTDLNIRRELDPFKQKNLRGVKAHSMLIVGANSPHVNDSVEMNARMDPARSQWMKMSDCGGMILEEQPAKLAEAIRLFLQGQGYVPWVKSVKGATQPPSTVYGTPSTHKQDRRPRTSDGVTVVV</sequence>
<dbReference type="GeneID" id="594402"/>
<dbReference type="InterPro" id="IPR029058">
    <property type="entry name" value="AB_hydrolase_fold"/>
</dbReference>
<evidence type="ECO:0000256" key="1">
    <source>
        <dbReference type="ARBA" id="ARBA00005598"/>
    </source>
</evidence>
<organism evidence="3 4">
    <name type="scientific">Strongylocentrotus purpuratus</name>
    <name type="common">Purple sea urchin</name>
    <dbReference type="NCBI Taxonomy" id="7668"/>
    <lineage>
        <taxon>Eukaryota</taxon>
        <taxon>Metazoa</taxon>
        <taxon>Echinodermata</taxon>
        <taxon>Eleutherozoa</taxon>
        <taxon>Echinozoa</taxon>
        <taxon>Echinoidea</taxon>
        <taxon>Euechinoidea</taxon>
        <taxon>Echinacea</taxon>
        <taxon>Camarodonta</taxon>
        <taxon>Echinidea</taxon>
        <taxon>Strongylocentrotidae</taxon>
        <taxon>Strongylocentrotus</taxon>
    </lineage>
</organism>
<reference evidence="3" key="2">
    <citation type="submission" date="2021-01" db="UniProtKB">
        <authorList>
            <consortium name="EnsemblMetazoa"/>
        </authorList>
    </citation>
    <scope>IDENTIFICATION</scope>
</reference>
<dbReference type="EnsemblMetazoa" id="XM_030975346">
    <property type="protein sequence ID" value="XP_030831206"/>
    <property type="gene ID" value="LOC594402"/>
</dbReference>
<proteinExistence type="inferred from homology"/>
<accession>A0A7M7N6H8</accession>
<evidence type="ECO:0000313" key="3">
    <source>
        <dbReference type="EnsemblMetazoa" id="XP_030831206"/>
    </source>
</evidence>
<reference evidence="4" key="1">
    <citation type="submission" date="2015-02" db="EMBL/GenBank/DDBJ databases">
        <title>Genome sequencing for Strongylocentrotus purpuratus.</title>
        <authorList>
            <person name="Murali S."/>
            <person name="Liu Y."/>
            <person name="Vee V."/>
            <person name="English A."/>
            <person name="Wang M."/>
            <person name="Skinner E."/>
            <person name="Han Y."/>
            <person name="Muzny D.M."/>
            <person name="Worley K.C."/>
            <person name="Gibbs R.A."/>
        </authorList>
    </citation>
    <scope>NUCLEOTIDE SEQUENCE</scope>
</reference>
<dbReference type="FunCoup" id="A0A7M7N6H8">
    <property type="interactions" value="1807"/>
</dbReference>
<feature type="region of interest" description="Disordered" evidence="2">
    <location>
        <begin position="1"/>
        <end position="65"/>
    </location>
</feature>
<dbReference type="GO" id="GO:0005737">
    <property type="term" value="C:cytoplasm"/>
    <property type="evidence" value="ECO:0000318"/>
    <property type="project" value="GO_Central"/>
</dbReference>
<evidence type="ECO:0008006" key="5">
    <source>
        <dbReference type="Google" id="ProtNLM"/>
    </source>
</evidence>
<dbReference type="Gene3D" id="3.40.50.1820">
    <property type="entry name" value="alpha/beta hydrolase"/>
    <property type="match status" value="1"/>
</dbReference>
<comment type="similarity">
    <text evidence="1">Belongs to the NDRG family.</text>
</comment>
<dbReference type="InterPro" id="IPR004142">
    <property type="entry name" value="NDRG"/>
</dbReference>
<keyword evidence="4" id="KW-1185">Reference proteome</keyword>
<dbReference type="PANTHER" id="PTHR11034">
    <property type="entry name" value="N-MYC DOWNSTREAM REGULATED"/>
    <property type="match status" value="1"/>
</dbReference>
<dbReference type="FunFam" id="3.40.50.1820:FF:000047">
    <property type="entry name" value="protein NDRG3 isoform X8"/>
    <property type="match status" value="1"/>
</dbReference>
<name>A0A7M7N6H8_STRPU</name>
<dbReference type="OMA" id="EHPPDFE"/>
<dbReference type="OrthoDB" id="741027at2759"/>
<evidence type="ECO:0000313" key="4">
    <source>
        <dbReference type="Proteomes" id="UP000007110"/>
    </source>
</evidence>
<protein>
    <recommendedName>
        <fullName evidence="5">Protein NDRG3</fullName>
    </recommendedName>
</protein>
<evidence type="ECO:0000256" key="2">
    <source>
        <dbReference type="SAM" id="MobiDB-lite"/>
    </source>
</evidence>
<feature type="compositionally biased region" description="Basic and acidic residues" evidence="2">
    <location>
        <begin position="7"/>
        <end position="21"/>
    </location>
</feature>
<dbReference type="KEGG" id="spu:594402"/>
<dbReference type="Pfam" id="PF03096">
    <property type="entry name" value="Ndr"/>
    <property type="match status" value="1"/>
</dbReference>
<dbReference type="GO" id="GO:0007165">
    <property type="term" value="P:signal transduction"/>
    <property type="evidence" value="ECO:0000318"/>
    <property type="project" value="GO_Central"/>
</dbReference>
<feature type="compositionally biased region" description="Basic and acidic residues" evidence="2">
    <location>
        <begin position="40"/>
        <end position="53"/>
    </location>
</feature>
<dbReference type="AlphaFoldDB" id="A0A7M7N6H8"/>
<dbReference type="Proteomes" id="UP000007110">
    <property type="component" value="Unassembled WGS sequence"/>
</dbReference>
<dbReference type="RefSeq" id="XP_030831206.1">
    <property type="nucleotide sequence ID" value="XM_030975346.1"/>
</dbReference>
<dbReference type="InParanoid" id="A0A7M7N6H8"/>
<feature type="compositionally biased region" description="Polar residues" evidence="2">
    <location>
        <begin position="387"/>
        <end position="398"/>
    </location>
</feature>
<feature type="region of interest" description="Disordered" evidence="2">
    <location>
        <begin position="386"/>
        <end position="415"/>
    </location>
</feature>
<dbReference type="SUPFAM" id="SSF53474">
    <property type="entry name" value="alpha/beta-Hydrolases"/>
    <property type="match status" value="1"/>
</dbReference>